<evidence type="ECO:0000256" key="1">
    <source>
        <dbReference type="SAM" id="MobiDB-lite"/>
    </source>
</evidence>
<dbReference type="Pfam" id="PF00226">
    <property type="entry name" value="DnaJ"/>
    <property type="match status" value="1"/>
</dbReference>
<evidence type="ECO:0000313" key="4">
    <source>
        <dbReference type="EMBL" id="SPQ97001.1"/>
    </source>
</evidence>
<organism evidence="4 5">
    <name type="scientific">Plasmodiophora brassicae</name>
    <name type="common">Clubroot disease agent</name>
    <dbReference type="NCBI Taxonomy" id="37360"/>
    <lineage>
        <taxon>Eukaryota</taxon>
        <taxon>Sar</taxon>
        <taxon>Rhizaria</taxon>
        <taxon>Endomyxa</taxon>
        <taxon>Phytomyxea</taxon>
        <taxon>Plasmodiophorida</taxon>
        <taxon>Plasmodiophoridae</taxon>
        <taxon>Plasmodiophora</taxon>
    </lineage>
</organism>
<keyword evidence="2" id="KW-1133">Transmembrane helix</keyword>
<dbReference type="AlphaFoldDB" id="A0A3P3YA10"/>
<dbReference type="CDD" id="cd06257">
    <property type="entry name" value="DnaJ"/>
    <property type="match status" value="1"/>
</dbReference>
<proteinExistence type="predicted"/>
<accession>A0A3P3YA10</accession>
<dbReference type="SMART" id="SM00271">
    <property type="entry name" value="DnaJ"/>
    <property type="match status" value="1"/>
</dbReference>
<dbReference type="Proteomes" id="UP000290189">
    <property type="component" value="Unassembled WGS sequence"/>
</dbReference>
<dbReference type="SUPFAM" id="SSF46565">
    <property type="entry name" value="Chaperone J-domain"/>
    <property type="match status" value="1"/>
</dbReference>
<dbReference type="PRINTS" id="PR00625">
    <property type="entry name" value="JDOMAIN"/>
</dbReference>
<geneLocation type="mitochondrion" evidence="4"/>
<keyword evidence="2" id="KW-0812">Transmembrane</keyword>
<dbReference type="PANTHER" id="PTHR44200:SF1">
    <property type="entry name" value="DNAJ HOMOLOG SUBFAMILY C MEMBER 7"/>
    <property type="match status" value="1"/>
</dbReference>
<evidence type="ECO:0000259" key="3">
    <source>
        <dbReference type="PROSITE" id="PS50076"/>
    </source>
</evidence>
<dbReference type="Gene3D" id="1.10.287.110">
    <property type="entry name" value="DnaJ domain"/>
    <property type="match status" value="1"/>
</dbReference>
<evidence type="ECO:0000256" key="2">
    <source>
        <dbReference type="SAM" id="Phobius"/>
    </source>
</evidence>
<dbReference type="PROSITE" id="PS00636">
    <property type="entry name" value="DNAJ_1"/>
    <property type="match status" value="1"/>
</dbReference>
<sequence length="263" mass="29165">MMGECCNSTKHVCVRAPRTGPTRPTLMTPTVSGGRVTTHGRRRVIKRAVDDVRQAMQRDDFYNVLGVERYATASEIRQAYRKLAIKYHPDKHANASEQHRTAMADAFREVQRAYEILSDEDKRRQYDLGQPIADGGFAYDDIEEAFLDIVRKTGQAMMRVPSQEVAVGSAVSAAIGALGGYVIGTITAWTSNRPGRQSYPALYSAMGLVLGASAPIIYSSVQQSLAEIEPSRRDLLVDLIHQILLGYAESRTGDPQDDTDDWR</sequence>
<reference evidence="4 5" key="1">
    <citation type="submission" date="2018-03" db="EMBL/GenBank/DDBJ databases">
        <authorList>
            <person name="Fogelqvist J."/>
        </authorList>
    </citation>
    <scope>NUCLEOTIDE SEQUENCE [LARGE SCALE GENOMIC DNA]</scope>
</reference>
<evidence type="ECO:0000313" key="5">
    <source>
        <dbReference type="Proteomes" id="UP000290189"/>
    </source>
</evidence>
<dbReference type="EMBL" id="OVEO01000006">
    <property type="protein sequence ID" value="SPQ97001.1"/>
    <property type="molecule type" value="Genomic_DNA"/>
</dbReference>
<protein>
    <recommendedName>
        <fullName evidence="3">J domain-containing protein</fullName>
    </recommendedName>
</protein>
<keyword evidence="2" id="KW-0472">Membrane</keyword>
<gene>
    <name evidence="4" type="ORF">PLBR_LOCUS4216</name>
</gene>
<dbReference type="InterPro" id="IPR052758">
    <property type="entry name" value="SRC_co-chaperone"/>
</dbReference>
<dbReference type="InterPro" id="IPR001623">
    <property type="entry name" value="DnaJ_domain"/>
</dbReference>
<dbReference type="InterPro" id="IPR018253">
    <property type="entry name" value="DnaJ_domain_CS"/>
</dbReference>
<feature type="region of interest" description="Disordered" evidence="1">
    <location>
        <begin position="17"/>
        <end position="39"/>
    </location>
</feature>
<feature type="domain" description="J" evidence="3">
    <location>
        <begin position="60"/>
        <end position="130"/>
    </location>
</feature>
<feature type="transmembrane region" description="Helical" evidence="2">
    <location>
        <begin position="201"/>
        <end position="221"/>
    </location>
</feature>
<dbReference type="PROSITE" id="PS50076">
    <property type="entry name" value="DNAJ_2"/>
    <property type="match status" value="1"/>
</dbReference>
<feature type="transmembrane region" description="Helical" evidence="2">
    <location>
        <begin position="165"/>
        <end position="189"/>
    </location>
</feature>
<name>A0A3P3YA10_PLABS</name>
<dbReference type="InterPro" id="IPR036869">
    <property type="entry name" value="J_dom_sf"/>
</dbReference>
<keyword evidence="4" id="KW-0496">Mitochondrion</keyword>
<dbReference type="PANTHER" id="PTHR44200">
    <property type="entry name" value="DNAJ HOMOLOG SUBFAMILY C MEMBER 7"/>
    <property type="match status" value="1"/>
</dbReference>